<sequence length="261" mass="29161">MNVNVYEPGTDLPPGTLAAVQELFRVSYHRYHYLAEVASTDRVKFVATAHGRVCGYASASQAGKLYRLANLLVDMGSRGTGLGRRLERVRYDYIRGKGVSCYVSCTCEDTTSQMLKLELGLRPVAFKIGYRSDVVRLGERGSAVVFTDAPIEVAEPRVDSIMRDEVLRRTRYVSADPKPAVLDALPPDDFAEVLTGSVGHRRMARMPGFRFAGHEYDAVDAQWHYCFQARNEAYQEGVRQQPAIAVMPAPLEARLRLEELL</sequence>
<reference evidence="2" key="1">
    <citation type="submission" date="2021-02" db="EMBL/GenBank/DDBJ databases">
        <title>Draft genome sequence of Microbispora sp. RL4-1S isolated from rice leaves in Thailand.</title>
        <authorList>
            <person name="Muangham S."/>
            <person name="Duangmal K."/>
        </authorList>
    </citation>
    <scope>NUCLEOTIDE SEQUENCE</scope>
    <source>
        <strain evidence="2">RL4-1S</strain>
    </source>
</reference>
<dbReference type="EMBL" id="JAFCNB010000023">
    <property type="protein sequence ID" value="MBP2707795.1"/>
    <property type="molecule type" value="Genomic_DNA"/>
</dbReference>
<protein>
    <recommendedName>
        <fullName evidence="1">N-acetyltransferase domain-containing protein</fullName>
    </recommendedName>
</protein>
<dbReference type="Proteomes" id="UP000674234">
    <property type="component" value="Unassembled WGS sequence"/>
</dbReference>
<accession>A0A940WLF2</accession>
<keyword evidence="3" id="KW-1185">Reference proteome</keyword>
<organism evidence="2 3">
    <name type="scientific">Microbispora oryzae</name>
    <dbReference type="NCBI Taxonomy" id="2806554"/>
    <lineage>
        <taxon>Bacteria</taxon>
        <taxon>Bacillati</taxon>
        <taxon>Actinomycetota</taxon>
        <taxon>Actinomycetes</taxon>
        <taxon>Streptosporangiales</taxon>
        <taxon>Streptosporangiaceae</taxon>
        <taxon>Microbispora</taxon>
    </lineage>
</organism>
<dbReference type="InterPro" id="IPR016181">
    <property type="entry name" value="Acyl_CoA_acyltransferase"/>
</dbReference>
<dbReference type="Pfam" id="PF00583">
    <property type="entry name" value="Acetyltransf_1"/>
    <property type="match status" value="1"/>
</dbReference>
<proteinExistence type="predicted"/>
<dbReference type="Gene3D" id="3.40.630.30">
    <property type="match status" value="1"/>
</dbReference>
<dbReference type="GO" id="GO:0016747">
    <property type="term" value="F:acyltransferase activity, transferring groups other than amino-acyl groups"/>
    <property type="evidence" value="ECO:0007669"/>
    <property type="project" value="InterPro"/>
</dbReference>
<dbReference type="InterPro" id="IPR000182">
    <property type="entry name" value="GNAT_dom"/>
</dbReference>
<name>A0A940WLF2_9ACTN</name>
<dbReference type="AlphaFoldDB" id="A0A940WLF2"/>
<evidence type="ECO:0000259" key="1">
    <source>
        <dbReference type="PROSITE" id="PS51186"/>
    </source>
</evidence>
<dbReference type="RefSeq" id="WP_210159059.1">
    <property type="nucleotide sequence ID" value="NZ_JAFCNB010000023.1"/>
</dbReference>
<evidence type="ECO:0000313" key="3">
    <source>
        <dbReference type="Proteomes" id="UP000674234"/>
    </source>
</evidence>
<dbReference type="PROSITE" id="PS51186">
    <property type="entry name" value="GNAT"/>
    <property type="match status" value="1"/>
</dbReference>
<gene>
    <name evidence="2" type="ORF">JOL79_28845</name>
</gene>
<feature type="domain" description="N-acetyltransferase" evidence="1">
    <location>
        <begin position="7"/>
        <end position="151"/>
    </location>
</feature>
<dbReference type="SUPFAM" id="SSF55729">
    <property type="entry name" value="Acyl-CoA N-acyltransferases (Nat)"/>
    <property type="match status" value="1"/>
</dbReference>
<evidence type="ECO:0000313" key="2">
    <source>
        <dbReference type="EMBL" id="MBP2707795.1"/>
    </source>
</evidence>
<comment type="caution">
    <text evidence="2">The sequence shown here is derived from an EMBL/GenBank/DDBJ whole genome shotgun (WGS) entry which is preliminary data.</text>
</comment>